<keyword evidence="10" id="KW-1185">Reference proteome</keyword>
<dbReference type="Pfam" id="PF16207">
    <property type="entry name" value="RAWUL"/>
    <property type="match status" value="1"/>
</dbReference>
<dbReference type="GO" id="GO:1990841">
    <property type="term" value="F:promoter-specific chromatin binding"/>
    <property type="evidence" value="ECO:0007669"/>
    <property type="project" value="TreeGrafter"/>
</dbReference>
<feature type="region of interest" description="Disordered" evidence="7">
    <location>
        <begin position="271"/>
        <end position="328"/>
    </location>
</feature>
<sequence>MSLAAPAGRGRVPMLEVNPHVMCVLCGGYFIDATTIIECLHSFCRKCIVTYLESSRYCPICDVQVHKTKPLLSIRPDATLQDIVYKLVPGLYRDEMRRRREFYASRPASELPGERGEARGEERRAVFAPDELLVVRLQYQYSGGPPCPGQVRYLRCPAQVTVAHLQHMIGCKHELPAGRRVELLARGEVLTSDLMLLDVAYLHSWRRVGPLQLQYRIVAVPVKRALPDGHSEPAKVAASAPAAAERVCHDPARLTNGQEAPPPAIIPAAVPAASRAPTARTQPASDARETPVSTVTSGAVTPAVTAVTAPTEVPPPGPRPKRTESGECKEVQLHISETGEMTFGNGPAAGGGGGTVDILQQACSILVSLEEGDAELPPTKTSSASPAGGEPPPLTLPTTTAPPPAGKGPIRDSNKNEIGTEPRPPRPPDDTGQKRPSKESTPGRPKPKLDDRKRSSPVGYKTLKTPPKSWNPQLPRSYVGTGQKASDPGRTVSPIAPKPPRFFKMRHSSGTSGGPPAEAARAPLLMRVEPSGLPPAIWGDQLLPAGPLSLYPHLYAAQPLSFLPGPTVSMFAPPPAHSGVSQLTYTSAPGSFPLLTAPRPPTHRHLTAPVKSTSANGVQKVALSAAAVGSTPPPTAAVSSSGAPASISASAAERPHIACSVPSSRPRPGERPPSAAPSSLVSASAAAAAGRLPLSAFLQQNTVTAPTALLGPPYSVGGGSRPIANGQAPPSARDKAAPLPLPPPPPSALPPPPAGVMRSDASSGGTSGSAVKTSDRQPKPPPPPPSPRPAPPPPGAGGGKAAQVSSAPARSTPPAGLPLKAAGEARPSPASVAAAAPARPEKTAVTQS</sequence>
<evidence type="ECO:0000313" key="10">
    <source>
        <dbReference type="Proteomes" id="UP000440578"/>
    </source>
</evidence>
<dbReference type="SUPFAM" id="SSF57850">
    <property type="entry name" value="RING/U-box"/>
    <property type="match status" value="1"/>
</dbReference>
<dbReference type="Gene3D" id="3.30.40.10">
    <property type="entry name" value="Zinc/RING finger domain, C3HC4 (zinc finger)"/>
    <property type="match status" value="1"/>
</dbReference>
<dbReference type="AlphaFoldDB" id="A0A6A4WG57"/>
<dbReference type="InterPro" id="IPR013083">
    <property type="entry name" value="Znf_RING/FYVE/PHD"/>
</dbReference>
<feature type="compositionally biased region" description="Pro residues" evidence="7">
    <location>
        <begin position="739"/>
        <end position="754"/>
    </location>
</feature>
<evidence type="ECO:0000256" key="5">
    <source>
        <dbReference type="ARBA" id="ARBA00023242"/>
    </source>
</evidence>
<evidence type="ECO:0000259" key="8">
    <source>
        <dbReference type="PROSITE" id="PS50089"/>
    </source>
</evidence>
<gene>
    <name evidence="9" type="primary">PCGF2_1</name>
    <name evidence="9" type="ORF">FJT64_026645</name>
</gene>
<evidence type="ECO:0000256" key="2">
    <source>
        <dbReference type="ARBA" id="ARBA00022723"/>
    </source>
</evidence>
<dbReference type="PANTHER" id="PTHR10825:SF29">
    <property type="entry name" value="POLYCOMB GROUP RING FINGER PROTEIN 1"/>
    <property type="match status" value="1"/>
</dbReference>
<keyword evidence="2" id="KW-0479">Metal-binding</keyword>
<dbReference type="Proteomes" id="UP000440578">
    <property type="component" value="Unassembled WGS sequence"/>
</dbReference>
<accession>A0A6A4WG57</accession>
<dbReference type="Gene3D" id="3.10.20.90">
    <property type="entry name" value="Phosphatidylinositol 3-kinase Catalytic Subunit, Chain A, domain 1"/>
    <property type="match status" value="1"/>
</dbReference>
<evidence type="ECO:0000256" key="1">
    <source>
        <dbReference type="ARBA" id="ARBA00004123"/>
    </source>
</evidence>
<feature type="compositionally biased region" description="Low complexity" evidence="7">
    <location>
        <begin position="271"/>
        <end position="311"/>
    </location>
</feature>
<dbReference type="GO" id="GO:0008270">
    <property type="term" value="F:zinc ion binding"/>
    <property type="evidence" value="ECO:0007669"/>
    <property type="project" value="UniProtKB-KW"/>
</dbReference>
<dbReference type="GO" id="GO:0000122">
    <property type="term" value="P:negative regulation of transcription by RNA polymerase II"/>
    <property type="evidence" value="ECO:0007669"/>
    <property type="project" value="TreeGrafter"/>
</dbReference>
<dbReference type="SMART" id="SM00184">
    <property type="entry name" value="RING"/>
    <property type="match status" value="1"/>
</dbReference>
<dbReference type="InterPro" id="IPR017907">
    <property type="entry name" value="Znf_RING_CS"/>
</dbReference>
<dbReference type="FunFam" id="3.30.40.10:FF:000122">
    <property type="entry name" value="polycomb group RING finger protein 1"/>
    <property type="match status" value="1"/>
</dbReference>
<feature type="region of interest" description="Disordered" evidence="7">
    <location>
        <begin position="371"/>
        <end position="518"/>
    </location>
</feature>
<name>A0A6A4WG57_AMPAM</name>
<evidence type="ECO:0000256" key="4">
    <source>
        <dbReference type="ARBA" id="ARBA00022833"/>
    </source>
</evidence>
<evidence type="ECO:0000256" key="6">
    <source>
        <dbReference type="PROSITE-ProRule" id="PRU00175"/>
    </source>
</evidence>
<dbReference type="Pfam" id="PF13923">
    <property type="entry name" value="zf-C3HC4_2"/>
    <property type="match status" value="1"/>
</dbReference>
<comment type="subcellular location">
    <subcellularLocation>
        <location evidence="1">Nucleus</location>
    </subcellularLocation>
</comment>
<dbReference type="OrthoDB" id="1305878at2759"/>
<dbReference type="PROSITE" id="PS00518">
    <property type="entry name" value="ZF_RING_1"/>
    <property type="match status" value="1"/>
</dbReference>
<keyword evidence="3 6" id="KW-0863">Zinc-finger</keyword>
<protein>
    <submittedName>
        <fullName evidence="9">Polycomb group RING finger protein 2</fullName>
    </submittedName>
</protein>
<dbReference type="PANTHER" id="PTHR10825">
    <property type="entry name" value="RING FINGER DOMAIN-CONTAINING, POLYCOMB GROUP COMPONENT"/>
    <property type="match status" value="1"/>
</dbReference>
<evidence type="ECO:0000256" key="3">
    <source>
        <dbReference type="ARBA" id="ARBA00022771"/>
    </source>
</evidence>
<evidence type="ECO:0000313" key="9">
    <source>
        <dbReference type="EMBL" id="KAF0300971.1"/>
    </source>
</evidence>
<feature type="region of interest" description="Disordered" evidence="7">
    <location>
        <begin position="707"/>
        <end position="848"/>
    </location>
</feature>
<dbReference type="InterPro" id="IPR032443">
    <property type="entry name" value="RAWUL"/>
</dbReference>
<keyword evidence="5" id="KW-0539">Nucleus</keyword>
<evidence type="ECO:0000256" key="7">
    <source>
        <dbReference type="SAM" id="MobiDB-lite"/>
    </source>
</evidence>
<organism evidence="9 10">
    <name type="scientific">Amphibalanus amphitrite</name>
    <name type="common">Striped barnacle</name>
    <name type="synonym">Balanus amphitrite</name>
    <dbReference type="NCBI Taxonomy" id="1232801"/>
    <lineage>
        <taxon>Eukaryota</taxon>
        <taxon>Metazoa</taxon>
        <taxon>Ecdysozoa</taxon>
        <taxon>Arthropoda</taxon>
        <taxon>Crustacea</taxon>
        <taxon>Multicrustacea</taxon>
        <taxon>Cirripedia</taxon>
        <taxon>Thoracica</taxon>
        <taxon>Thoracicalcarea</taxon>
        <taxon>Balanomorpha</taxon>
        <taxon>Balanoidea</taxon>
        <taxon>Balanidae</taxon>
        <taxon>Amphibalaninae</taxon>
        <taxon>Amphibalanus</taxon>
    </lineage>
</organism>
<feature type="domain" description="RING-type" evidence="8">
    <location>
        <begin position="23"/>
        <end position="62"/>
    </location>
</feature>
<reference evidence="9 10" key="1">
    <citation type="submission" date="2019-07" db="EMBL/GenBank/DDBJ databases">
        <title>Draft genome assembly of a fouling barnacle, Amphibalanus amphitrite (Darwin, 1854): The first reference genome for Thecostraca.</title>
        <authorList>
            <person name="Kim W."/>
        </authorList>
    </citation>
    <scope>NUCLEOTIDE SEQUENCE [LARGE SCALE GENOMIC DNA]</scope>
    <source>
        <strain evidence="9">SNU_AA5</strain>
        <tissue evidence="9">Soma without cirri and trophi</tissue>
    </source>
</reference>
<feature type="compositionally biased region" description="Low complexity" evidence="7">
    <location>
        <begin position="825"/>
        <end position="838"/>
    </location>
</feature>
<dbReference type="PROSITE" id="PS50089">
    <property type="entry name" value="ZF_RING_2"/>
    <property type="match status" value="1"/>
</dbReference>
<feature type="compositionally biased region" description="Pro residues" evidence="7">
    <location>
        <begin position="779"/>
        <end position="795"/>
    </location>
</feature>
<dbReference type="CDD" id="cd16736">
    <property type="entry name" value="RING-HC_PCGF4"/>
    <property type="match status" value="1"/>
</dbReference>
<feature type="compositionally biased region" description="Low complexity" evidence="7">
    <location>
        <begin position="660"/>
        <end position="678"/>
    </location>
</feature>
<dbReference type="EMBL" id="VIIS01001209">
    <property type="protein sequence ID" value="KAF0300971.1"/>
    <property type="molecule type" value="Genomic_DNA"/>
</dbReference>
<keyword evidence="4" id="KW-0862">Zinc</keyword>
<feature type="compositionally biased region" description="Basic and acidic residues" evidence="7">
    <location>
        <begin position="409"/>
        <end position="438"/>
    </location>
</feature>
<dbReference type="GO" id="GO:0035102">
    <property type="term" value="C:PRC1 complex"/>
    <property type="evidence" value="ECO:0007669"/>
    <property type="project" value="TreeGrafter"/>
</dbReference>
<feature type="region of interest" description="Disordered" evidence="7">
    <location>
        <begin position="647"/>
        <end position="678"/>
    </location>
</feature>
<proteinExistence type="predicted"/>
<dbReference type="InterPro" id="IPR001841">
    <property type="entry name" value="Znf_RING"/>
</dbReference>
<comment type="caution">
    <text evidence="9">The sequence shown here is derived from an EMBL/GenBank/DDBJ whole genome shotgun (WGS) entry which is preliminary data.</text>
</comment>
<feature type="compositionally biased region" description="Low complexity" evidence="7">
    <location>
        <begin position="759"/>
        <end position="772"/>
    </location>
</feature>
<feature type="compositionally biased region" description="Pro residues" evidence="7">
    <location>
        <begin position="389"/>
        <end position="406"/>
    </location>
</feature>